<protein>
    <submittedName>
        <fullName evidence="1">Uncharacterized protein</fullName>
    </submittedName>
</protein>
<dbReference type="Proteomes" id="UP000799536">
    <property type="component" value="Unassembled WGS sequence"/>
</dbReference>
<evidence type="ECO:0000313" key="2">
    <source>
        <dbReference type="Proteomes" id="UP000799536"/>
    </source>
</evidence>
<gene>
    <name evidence="1" type="ORF">GQ43DRAFT_439594</name>
</gene>
<comment type="caution">
    <text evidence="1">The sequence shown here is derived from an EMBL/GenBank/DDBJ whole genome shotgun (WGS) entry which is preliminary data.</text>
</comment>
<dbReference type="OrthoDB" id="3706093at2759"/>
<dbReference type="EMBL" id="ML993931">
    <property type="protein sequence ID" value="KAF2202606.1"/>
    <property type="molecule type" value="Genomic_DNA"/>
</dbReference>
<sequence>MGFEGEELDSTIIFDEHHNNIVTMVIGKGRIVYWKNCRVTVYEKDNQGNCHGVAQEKVNRYIDYPSS</sequence>
<organism evidence="1 2">
    <name type="scientific">Delitschia confertaspora ATCC 74209</name>
    <dbReference type="NCBI Taxonomy" id="1513339"/>
    <lineage>
        <taxon>Eukaryota</taxon>
        <taxon>Fungi</taxon>
        <taxon>Dikarya</taxon>
        <taxon>Ascomycota</taxon>
        <taxon>Pezizomycotina</taxon>
        <taxon>Dothideomycetes</taxon>
        <taxon>Pleosporomycetidae</taxon>
        <taxon>Pleosporales</taxon>
        <taxon>Delitschiaceae</taxon>
        <taxon>Delitschia</taxon>
    </lineage>
</organism>
<accession>A0A9P4JNC6</accession>
<reference evidence="1" key="1">
    <citation type="journal article" date="2020" name="Stud. Mycol.">
        <title>101 Dothideomycetes genomes: a test case for predicting lifestyles and emergence of pathogens.</title>
        <authorList>
            <person name="Haridas S."/>
            <person name="Albert R."/>
            <person name="Binder M."/>
            <person name="Bloem J."/>
            <person name="Labutti K."/>
            <person name="Salamov A."/>
            <person name="Andreopoulos B."/>
            <person name="Baker S."/>
            <person name="Barry K."/>
            <person name="Bills G."/>
            <person name="Bluhm B."/>
            <person name="Cannon C."/>
            <person name="Castanera R."/>
            <person name="Culley D."/>
            <person name="Daum C."/>
            <person name="Ezra D."/>
            <person name="Gonzalez J."/>
            <person name="Henrissat B."/>
            <person name="Kuo A."/>
            <person name="Liang C."/>
            <person name="Lipzen A."/>
            <person name="Lutzoni F."/>
            <person name="Magnuson J."/>
            <person name="Mondo S."/>
            <person name="Nolan M."/>
            <person name="Ohm R."/>
            <person name="Pangilinan J."/>
            <person name="Park H.-J."/>
            <person name="Ramirez L."/>
            <person name="Alfaro M."/>
            <person name="Sun H."/>
            <person name="Tritt A."/>
            <person name="Yoshinaga Y."/>
            <person name="Zwiers L.-H."/>
            <person name="Turgeon B."/>
            <person name="Goodwin S."/>
            <person name="Spatafora J."/>
            <person name="Crous P."/>
            <person name="Grigoriev I."/>
        </authorList>
    </citation>
    <scope>NUCLEOTIDE SEQUENCE</scope>
    <source>
        <strain evidence="1">ATCC 74209</strain>
    </source>
</reference>
<evidence type="ECO:0000313" key="1">
    <source>
        <dbReference type="EMBL" id="KAF2202606.1"/>
    </source>
</evidence>
<name>A0A9P4JNC6_9PLEO</name>
<dbReference type="AlphaFoldDB" id="A0A9P4JNC6"/>
<proteinExistence type="predicted"/>
<keyword evidence="2" id="KW-1185">Reference proteome</keyword>